<gene>
    <name evidence="2" type="ORF">IFO67_11855</name>
</gene>
<comment type="caution">
    <text evidence="2">The sequence shown here is derived from an EMBL/GenBank/DDBJ whole genome shotgun (WGS) entry which is preliminary data.</text>
</comment>
<dbReference type="EMBL" id="JACYTO010000002">
    <property type="protein sequence ID" value="MBD8503579.1"/>
    <property type="molecule type" value="Genomic_DNA"/>
</dbReference>
<dbReference type="Proteomes" id="UP000603602">
    <property type="component" value="Unassembled WGS sequence"/>
</dbReference>
<proteinExistence type="predicted"/>
<sequence>MHKPCVIALLAGACALPAVAADDLPKRDPGVWEMKTALAEMGGMGMTMQTCVDDSVDELFVQPDEDSQCTDQSYRREGNRVIFQATCRVEGSTARFSGVFSGDFRRSYRGEIRTTYTPPLEGMASTTMTMDARWLGACKPGQRPGDVIMMGMPGMGDINIEEMMKNLPQAPRR</sequence>
<keyword evidence="3" id="KW-1185">Reference proteome</keyword>
<dbReference type="InterPro" id="IPR022061">
    <property type="entry name" value="DUF3617"/>
</dbReference>
<keyword evidence="1" id="KW-0732">Signal</keyword>
<feature type="chain" id="PRO_5045326746" evidence="1">
    <location>
        <begin position="21"/>
        <end position="173"/>
    </location>
</feature>
<accession>A0ABR9BB62</accession>
<dbReference type="RefSeq" id="WP_187718406.1">
    <property type="nucleotide sequence ID" value="NZ_JACTAH010000002.1"/>
</dbReference>
<feature type="signal peptide" evidence="1">
    <location>
        <begin position="1"/>
        <end position="20"/>
    </location>
</feature>
<evidence type="ECO:0000256" key="1">
    <source>
        <dbReference type="SAM" id="SignalP"/>
    </source>
</evidence>
<evidence type="ECO:0000313" key="2">
    <source>
        <dbReference type="EMBL" id="MBD8503579.1"/>
    </source>
</evidence>
<name>A0ABR9BB62_9RHOO</name>
<dbReference type="Pfam" id="PF12276">
    <property type="entry name" value="DUF3617"/>
    <property type="match status" value="1"/>
</dbReference>
<evidence type="ECO:0000313" key="3">
    <source>
        <dbReference type="Proteomes" id="UP000603602"/>
    </source>
</evidence>
<reference evidence="3" key="1">
    <citation type="submission" date="2023-07" db="EMBL/GenBank/DDBJ databases">
        <title>Thauera sp. CAU 1555 isolated from sand of Yaerae Beach.</title>
        <authorList>
            <person name="Kim W."/>
        </authorList>
    </citation>
    <scope>NUCLEOTIDE SEQUENCE [LARGE SCALE GENOMIC DNA]</scope>
    <source>
        <strain evidence="3">CAU 1555</strain>
    </source>
</reference>
<organism evidence="2 3">
    <name type="scientific">Thauera sedimentorum</name>
    <dbReference type="NCBI Taxonomy" id="2767595"/>
    <lineage>
        <taxon>Bacteria</taxon>
        <taxon>Pseudomonadati</taxon>
        <taxon>Pseudomonadota</taxon>
        <taxon>Betaproteobacteria</taxon>
        <taxon>Rhodocyclales</taxon>
        <taxon>Zoogloeaceae</taxon>
        <taxon>Thauera</taxon>
    </lineage>
</organism>
<protein>
    <submittedName>
        <fullName evidence="2">DUF3617 family protein</fullName>
    </submittedName>
</protein>